<dbReference type="OrthoDB" id="9811812at2"/>
<evidence type="ECO:0000313" key="3">
    <source>
        <dbReference type="EMBL" id="PJZ77269.1"/>
    </source>
</evidence>
<keyword evidence="3" id="KW-0418">Kinase</keyword>
<dbReference type="AlphaFoldDB" id="A0A2M9ZZ06"/>
<comment type="caution">
    <text evidence="3">The sequence shown here is derived from an EMBL/GenBank/DDBJ whole genome shotgun (WGS) entry which is preliminary data.</text>
</comment>
<accession>A0A2M9ZZ06</accession>
<dbReference type="Gene3D" id="3.90.1150.200">
    <property type="match status" value="1"/>
</dbReference>
<evidence type="ECO:0000259" key="2">
    <source>
        <dbReference type="Pfam" id="PF08818"/>
    </source>
</evidence>
<reference evidence="3 4" key="1">
    <citation type="submission" date="2017-07" db="EMBL/GenBank/DDBJ databases">
        <title>Leptospira spp. isolated from tropical soils.</title>
        <authorList>
            <person name="Thibeaux R."/>
            <person name="Iraola G."/>
            <person name="Ferres I."/>
            <person name="Bierque E."/>
            <person name="Girault D."/>
            <person name="Soupe-Gilbert M.-E."/>
            <person name="Picardeau M."/>
            <person name="Goarant C."/>
        </authorList>
    </citation>
    <scope>NUCLEOTIDE SEQUENCE [LARGE SCALE GENOMIC DNA]</scope>
    <source>
        <strain evidence="3 4">ES4-C-A1</strain>
    </source>
</reference>
<keyword evidence="4" id="KW-1185">Reference proteome</keyword>
<organism evidence="3 4">
    <name type="scientific">Leptospira neocaledonica</name>
    <dbReference type="NCBI Taxonomy" id="2023192"/>
    <lineage>
        <taxon>Bacteria</taxon>
        <taxon>Pseudomonadati</taxon>
        <taxon>Spirochaetota</taxon>
        <taxon>Spirochaetia</taxon>
        <taxon>Leptospirales</taxon>
        <taxon>Leptospiraceae</taxon>
        <taxon>Leptospira</taxon>
    </lineage>
</organism>
<protein>
    <submittedName>
        <fullName evidence="3">Histidine kinase</fullName>
    </submittedName>
</protein>
<gene>
    <name evidence="3" type="ORF">CH365_11045</name>
</gene>
<feature type="region of interest" description="Disordered" evidence="1">
    <location>
        <begin position="1"/>
        <end position="52"/>
    </location>
</feature>
<feature type="compositionally biased region" description="Basic residues" evidence="1">
    <location>
        <begin position="1"/>
        <end position="38"/>
    </location>
</feature>
<dbReference type="EMBL" id="NPEA01000005">
    <property type="protein sequence ID" value="PJZ77269.1"/>
    <property type="molecule type" value="Genomic_DNA"/>
</dbReference>
<dbReference type="SUPFAM" id="SSF159888">
    <property type="entry name" value="YdhG-like"/>
    <property type="match status" value="1"/>
</dbReference>
<evidence type="ECO:0000256" key="1">
    <source>
        <dbReference type="SAM" id="MobiDB-lite"/>
    </source>
</evidence>
<dbReference type="Proteomes" id="UP000231843">
    <property type="component" value="Unassembled WGS sequence"/>
</dbReference>
<sequence length="174" mass="18981">MIKKKVSAKKAPNKTAIKKSAKISKVAAKKSSLKRNSGKSKGPVLLSGGNPQIGKGYGDGPVQEYISAMPGWKKDIGRKIDELIVQVVPHVNKAVKWNSPLYGIEGQGWFLGVHVFAKYVKLAFFNGASLKPLPPGVSKVPGNRYLDIREEDKIDEVQLSSWVKQASELPGEKM</sequence>
<dbReference type="RefSeq" id="WP_100768617.1">
    <property type="nucleotide sequence ID" value="NZ_NPEA01000005.1"/>
</dbReference>
<dbReference type="GO" id="GO:0016301">
    <property type="term" value="F:kinase activity"/>
    <property type="evidence" value="ECO:0007669"/>
    <property type="project" value="UniProtKB-KW"/>
</dbReference>
<evidence type="ECO:0000313" key="4">
    <source>
        <dbReference type="Proteomes" id="UP000231843"/>
    </source>
</evidence>
<dbReference type="InterPro" id="IPR014922">
    <property type="entry name" value="YdhG-like"/>
</dbReference>
<keyword evidence="3" id="KW-0808">Transferase</keyword>
<proteinExistence type="predicted"/>
<dbReference type="Pfam" id="PF08818">
    <property type="entry name" value="DUF1801"/>
    <property type="match status" value="1"/>
</dbReference>
<feature type="domain" description="YdhG-like" evidence="2">
    <location>
        <begin position="73"/>
        <end position="166"/>
    </location>
</feature>
<name>A0A2M9ZZ06_9LEPT</name>